<evidence type="ECO:0000313" key="2">
    <source>
        <dbReference type="EMBL" id="SUQ19143.1"/>
    </source>
</evidence>
<reference evidence="2 3" key="1">
    <citation type="submission" date="2017-08" db="EMBL/GenBank/DDBJ databases">
        <authorList>
            <person name="de Groot N.N."/>
        </authorList>
    </citation>
    <scope>NUCLEOTIDE SEQUENCE [LARGE SCALE GENOMIC DNA]</scope>
    <source>
        <strain evidence="2 3">HM2</strain>
    </source>
</reference>
<keyword evidence="1" id="KW-1133">Transmembrane helix</keyword>
<protein>
    <submittedName>
        <fullName evidence="2">Uncharacterized protein</fullName>
    </submittedName>
</protein>
<name>A0A380RU82_FIBSU</name>
<evidence type="ECO:0000313" key="3">
    <source>
        <dbReference type="Proteomes" id="UP000255423"/>
    </source>
</evidence>
<feature type="transmembrane region" description="Helical" evidence="1">
    <location>
        <begin position="61"/>
        <end position="87"/>
    </location>
</feature>
<proteinExistence type="predicted"/>
<gene>
    <name evidence="2" type="ORF">SAMN05661053_0370</name>
</gene>
<sequence>MLSICSICKKEFNDKVGMSPMESNLAIRYRNKIGNICPDCQAEIRKTKQGRWRLFFWNVKVALYCLRFLSLFALPFIALVVVLALYVL</sequence>
<keyword evidence="1" id="KW-0812">Transmembrane</keyword>
<keyword evidence="1" id="KW-0472">Membrane</keyword>
<evidence type="ECO:0000256" key="1">
    <source>
        <dbReference type="SAM" id="Phobius"/>
    </source>
</evidence>
<dbReference type="RefSeq" id="WP_146196724.1">
    <property type="nucleotide sequence ID" value="NZ_UHJL01000001.1"/>
</dbReference>
<organism evidence="2 3">
    <name type="scientific">Fibrobacter succinogenes</name>
    <name type="common">Bacteroides succinogenes</name>
    <dbReference type="NCBI Taxonomy" id="833"/>
    <lineage>
        <taxon>Bacteria</taxon>
        <taxon>Pseudomonadati</taxon>
        <taxon>Fibrobacterota</taxon>
        <taxon>Fibrobacteria</taxon>
        <taxon>Fibrobacterales</taxon>
        <taxon>Fibrobacteraceae</taxon>
        <taxon>Fibrobacter</taxon>
    </lineage>
</organism>
<accession>A0A380RU82</accession>
<dbReference type="EMBL" id="UHJL01000001">
    <property type="protein sequence ID" value="SUQ19143.1"/>
    <property type="molecule type" value="Genomic_DNA"/>
</dbReference>
<dbReference type="AlphaFoldDB" id="A0A380RU82"/>
<dbReference type="Proteomes" id="UP000255423">
    <property type="component" value="Unassembled WGS sequence"/>
</dbReference>